<evidence type="ECO:0000313" key="2">
    <source>
        <dbReference type="Proteomes" id="UP000322726"/>
    </source>
</evidence>
<organism evidence="1 2">
    <name type="scientific">Malaciobacter pacificus</name>
    <dbReference type="NCBI Taxonomy" id="1080223"/>
    <lineage>
        <taxon>Bacteria</taxon>
        <taxon>Pseudomonadati</taxon>
        <taxon>Campylobacterota</taxon>
        <taxon>Epsilonproteobacteria</taxon>
        <taxon>Campylobacterales</taxon>
        <taxon>Arcobacteraceae</taxon>
        <taxon>Malaciobacter</taxon>
    </lineage>
</organism>
<reference evidence="1" key="1">
    <citation type="submission" date="2019-09" db="EMBL/GenBank/DDBJ databases">
        <title>Complete genome sequencing of four Arcobacter species reveals a diverse suite of mobile elements.</title>
        <authorList>
            <person name="Miller W.G."/>
            <person name="Yee E."/>
            <person name="Bono J.L."/>
        </authorList>
    </citation>
    <scope>NUCLEOTIDE SEQUENCE [LARGE SCALE GENOMIC DNA]</scope>
    <source>
        <strain evidence="1">LMG 26638</strain>
    </source>
</reference>
<gene>
    <name evidence="1" type="ORF">APAC_1811</name>
</gene>
<name>A0A5C2HES3_9BACT</name>
<evidence type="ECO:0000313" key="1">
    <source>
        <dbReference type="EMBL" id="QEP34892.1"/>
    </source>
</evidence>
<sequence length="208" mass="24344">MYCNSLISDTDVENIYKDGKIISKNISHSFSSVDCSTKKILIIVFDKHNINMLHRPIERLYFQNKQLFSDSSKSGKVVKHEYFMLKDEFQGKNIASNVHVKELETYKINGFLEIQLDAAWDGLVVWKKLFYNFATVRDENLIKVAIQRYLREVKNMSLEEIDKAIKNNPFSINPSYLKDRTNPDNDFKHWVYKNCKGIGLAKMYKEVA</sequence>
<dbReference type="OrthoDB" id="9851496at2"/>
<proteinExistence type="predicted"/>
<reference evidence="1" key="2">
    <citation type="submission" date="2019-09" db="EMBL/GenBank/DDBJ databases">
        <title>Taxonomic note: a critical rebuttal of the proposed division of the genus Arcobacter into six genera, emended descriptions of Arcobacter anaerophilus and the genus Arcobacter, and an assessment of genus-level boundaries for Epsilonproteobacteria using in silico genomic comparator tools.</title>
        <authorList>
            <person name="On S.L.W."/>
            <person name="Miller W.G."/>
            <person name="Biggs P."/>
            <person name="Cornelius A."/>
            <person name="Vandamme P."/>
        </authorList>
    </citation>
    <scope>NUCLEOTIDE SEQUENCE [LARGE SCALE GENOMIC DNA]</scope>
    <source>
        <strain evidence="1">LMG 26638</strain>
    </source>
</reference>
<accession>A0A5C2HES3</accession>
<protein>
    <submittedName>
        <fullName evidence="1">Uncharacterized protein</fullName>
    </submittedName>
</protein>
<dbReference type="EMBL" id="CP035928">
    <property type="protein sequence ID" value="QEP34892.1"/>
    <property type="molecule type" value="Genomic_DNA"/>
</dbReference>
<dbReference type="RefSeq" id="WP_130233808.1">
    <property type="nucleotide sequence ID" value="NZ_BMEF01000036.1"/>
</dbReference>
<dbReference type="AlphaFoldDB" id="A0A5C2HES3"/>
<dbReference type="Proteomes" id="UP000322726">
    <property type="component" value="Chromosome"/>
</dbReference>
<keyword evidence="2" id="KW-1185">Reference proteome</keyword>
<dbReference type="KEGG" id="apai:APAC_1811"/>